<evidence type="ECO:0000313" key="3">
    <source>
        <dbReference type="Proteomes" id="UP000827092"/>
    </source>
</evidence>
<name>A0AAV6V466_9ARAC</name>
<reference evidence="2 3" key="1">
    <citation type="journal article" date="2022" name="Nat. Ecol. Evol.">
        <title>A masculinizing supergene underlies an exaggerated male reproductive morph in a spider.</title>
        <authorList>
            <person name="Hendrickx F."/>
            <person name="De Corte Z."/>
            <person name="Sonet G."/>
            <person name="Van Belleghem S.M."/>
            <person name="Kostlbacher S."/>
            <person name="Vangestel C."/>
        </authorList>
    </citation>
    <scope>NUCLEOTIDE SEQUENCE [LARGE SCALE GENOMIC DNA]</scope>
    <source>
        <strain evidence="2">W744_W776</strain>
    </source>
</reference>
<dbReference type="Proteomes" id="UP000827092">
    <property type="component" value="Unassembled WGS sequence"/>
</dbReference>
<comment type="caution">
    <text evidence="2">The sequence shown here is derived from an EMBL/GenBank/DDBJ whole genome shotgun (WGS) entry which is preliminary data.</text>
</comment>
<feature type="region of interest" description="Disordered" evidence="1">
    <location>
        <begin position="1"/>
        <end position="22"/>
    </location>
</feature>
<organism evidence="2 3">
    <name type="scientific">Oedothorax gibbosus</name>
    <dbReference type="NCBI Taxonomy" id="931172"/>
    <lineage>
        <taxon>Eukaryota</taxon>
        <taxon>Metazoa</taxon>
        <taxon>Ecdysozoa</taxon>
        <taxon>Arthropoda</taxon>
        <taxon>Chelicerata</taxon>
        <taxon>Arachnida</taxon>
        <taxon>Araneae</taxon>
        <taxon>Araneomorphae</taxon>
        <taxon>Entelegynae</taxon>
        <taxon>Araneoidea</taxon>
        <taxon>Linyphiidae</taxon>
        <taxon>Erigoninae</taxon>
        <taxon>Oedothorax</taxon>
    </lineage>
</organism>
<sequence length="123" mass="14029">MVHHKLFPAPSEGPKRTAPKINSLQPTMKVSAFISDSRRAAPSSDNGRDTYLVGHEWLWAANLNSLPCFESSLHACCVKRLLLDGHKMFDKEQLTKNTVFPSFTSSKMQHLRRQLQKQFDTFL</sequence>
<protein>
    <submittedName>
        <fullName evidence="2">Uncharacterized protein</fullName>
    </submittedName>
</protein>
<gene>
    <name evidence="2" type="ORF">JTE90_028329</name>
</gene>
<dbReference type="EMBL" id="JAFNEN010000173">
    <property type="protein sequence ID" value="KAG8190832.1"/>
    <property type="molecule type" value="Genomic_DNA"/>
</dbReference>
<dbReference type="AlphaFoldDB" id="A0AAV6V466"/>
<evidence type="ECO:0000256" key="1">
    <source>
        <dbReference type="SAM" id="MobiDB-lite"/>
    </source>
</evidence>
<accession>A0AAV6V466</accession>
<proteinExistence type="predicted"/>
<keyword evidence="3" id="KW-1185">Reference proteome</keyword>
<evidence type="ECO:0000313" key="2">
    <source>
        <dbReference type="EMBL" id="KAG8190832.1"/>
    </source>
</evidence>